<reference evidence="2" key="2">
    <citation type="submission" date="2016-06" db="EMBL/GenBank/DDBJ databases">
        <title>The genome of a short-lived fish provides insights into sex chromosome evolution and the genetic control of aging.</title>
        <authorList>
            <person name="Reichwald K."/>
            <person name="Felder M."/>
            <person name="Petzold A."/>
            <person name="Koch P."/>
            <person name="Groth M."/>
            <person name="Platzer M."/>
        </authorList>
    </citation>
    <scope>NUCLEOTIDE SEQUENCE</scope>
    <source>
        <tissue evidence="2">Brain</tissue>
    </source>
</reference>
<sequence>LASRTSSGCTETATPSRMTTELTQTTIAKSNHAHACGWT</sequence>
<accession>A0A1A8L754</accession>
<feature type="non-terminal residue" evidence="2">
    <location>
        <position position="1"/>
    </location>
</feature>
<evidence type="ECO:0000256" key="1">
    <source>
        <dbReference type="SAM" id="MobiDB-lite"/>
    </source>
</evidence>
<organism evidence="2">
    <name type="scientific">Nothobranchius pienaari</name>
    <dbReference type="NCBI Taxonomy" id="704102"/>
    <lineage>
        <taxon>Eukaryota</taxon>
        <taxon>Metazoa</taxon>
        <taxon>Chordata</taxon>
        <taxon>Craniata</taxon>
        <taxon>Vertebrata</taxon>
        <taxon>Euteleostomi</taxon>
        <taxon>Actinopterygii</taxon>
        <taxon>Neopterygii</taxon>
        <taxon>Teleostei</taxon>
        <taxon>Neoteleostei</taxon>
        <taxon>Acanthomorphata</taxon>
        <taxon>Ovalentaria</taxon>
        <taxon>Atherinomorphae</taxon>
        <taxon>Cyprinodontiformes</taxon>
        <taxon>Nothobranchiidae</taxon>
        <taxon>Nothobranchius</taxon>
    </lineage>
</organism>
<name>A0A1A8L754_9TELE</name>
<dbReference type="AlphaFoldDB" id="A0A1A8L754"/>
<dbReference type="EMBL" id="HAEF01002337">
    <property type="protein sequence ID" value="SBR39719.1"/>
    <property type="molecule type" value="Transcribed_RNA"/>
</dbReference>
<evidence type="ECO:0000313" key="2">
    <source>
        <dbReference type="EMBL" id="SBR39719.1"/>
    </source>
</evidence>
<protein>
    <submittedName>
        <fullName evidence="2">Actinodin1</fullName>
    </submittedName>
</protein>
<proteinExistence type="predicted"/>
<feature type="region of interest" description="Disordered" evidence="1">
    <location>
        <begin position="1"/>
        <end position="26"/>
    </location>
</feature>
<gene>
    <name evidence="2" type="primary">AND1</name>
</gene>
<reference evidence="2" key="1">
    <citation type="submission" date="2016-05" db="EMBL/GenBank/DDBJ databases">
        <authorList>
            <person name="Lavstsen T."/>
            <person name="Jespersen J.S."/>
        </authorList>
    </citation>
    <scope>NUCLEOTIDE SEQUENCE</scope>
    <source>
        <tissue evidence="2">Brain</tissue>
    </source>
</reference>